<dbReference type="Gene3D" id="2.160.20.10">
    <property type="entry name" value="Single-stranded right-handed beta-helix, Pectin lyase-like"/>
    <property type="match status" value="2"/>
</dbReference>
<reference evidence="2 3" key="1">
    <citation type="submission" date="2019-02" db="EMBL/GenBank/DDBJ databases">
        <title>Deep-cultivation of Planctomycetes and their phenomic and genomic characterization uncovers novel biology.</title>
        <authorList>
            <person name="Wiegand S."/>
            <person name="Jogler M."/>
            <person name="Boedeker C."/>
            <person name="Pinto D."/>
            <person name="Vollmers J."/>
            <person name="Rivas-Marin E."/>
            <person name="Kohn T."/>
            <person name="Peeters S.H."/>
            <person name="Heuer A."/>
            <person name="Rast P."/>
            <person name="Oberbeckmann S."/>
            <person name="Bunk B."/>
            <person name="Jeske O."/>
            <person name="Meyerdierks A."/>
            <person name="Storesund J.E."/>
            <person name="Kallscheuer N."/>
            <person name="Luecker S."/>
            <person name="Lage O.M."/>
            <person name="Pohl T."/>
            <person name="Merkel B.J."/>
            <person name="Hornburger P."/>
            <person name="Mueller R.-W."/>
            <person name="Bruemmer F."/>
            <person name="Labrenz M."/>
            <person name="Spormann A.M."/>
            <person name="Op Den Camp H."/>
            <person name="Overmann J."/>
            <person name="Amann R."/>
            <person name="Jetten M.S.M."/>
            <person name="Mascher T."/>
            <person name="Medema M.H."/>
            <person name="Devos D.P."/>
            <person name="Kaster A.-K."/>
            <person name="Ovreas L."/>
            <person name="Rohde M."/>
            <person name="Galperin M.Y."/>
            <person name="Jogler C."/>
        </authorList>
    </citation>
    <scope>NUCLEOTIDE SEQUENCE [LARGE SCALE GENOMIC DNA]</scope>
    <source>
        <strain evidence="2 3">Q31b</strain>
    </source>
</reference>
<dbReference type="PANTHER" id="PTHR36453">
    <property type="entry name" value="SECRETED PROTEIN-RELATED"/>
    <property type="match status" value="1"/>
</dbReference>
<dbReference type="SUPFAM" id="SSF51126">
    <property type="entry name" value="Pectin lyase-like"/>
    <property type="match status" value="1"/>
</dbReference>
<dbReference type="Pfam" id="PF13229">
    <property type="entry name" value="Beta_helix"/>
    <property type="match status" value="1"/>
</dbReference>
<dbReference type="InterPro" id="IPR039448">
    <property type="entry name" value="Beta_helix"/>
</dbReference>
<dbReference type="RefSeq" id="WP_146601834.1">
    <property type="nucleotide sequence ID" value="NZ_SJPY01000007.1"/>
</dbReference>
<feature type="domain" description="Right handed beta helix" evidence="1">
    <location>
        <begin position="384"/>
        <end position="480"/>
    </location>
</feature>
<evidence type="ECO:0000313" key="3">
    <source>
        <dbReference type="Proteomes" id="UP000315471"/>
    </source>
</evidence>
<dbReference type="AlphaFoldDB" id="A0A5C6DT42"/>
<dbReference type="SMART" id="SM00710">
    <property type="entry name" value="PbH1"/>
    <property type="match status" value="6"/>
</dbReference>
<dbReference type="Proteomes" id="UP000315471">
    <property type="component" value="Unassembled WGS sequence"/>
</dbReference>
<organism evidence="2 3">
    <name type="scientific">Novipirellula aureliae</name>
    <dbReference type="NCBI Taxonomy" id="2527966"/>
    <lineage>
        <taxon>Bacteria</taxon>
        <taxon>Pseudomonadati</taxon>
        <taxon>Planctomycetota</taxon>
        <taxon>Planctomycetia</taxon>
        <taxon>Pirellulales</taxon>
        <taxon>Pirellulaceae</taxon>
        <taxon>Novipirellula</taxon>
    </lineage>
</organism>
<dbReference type="InterPro" id="IPR006626">
    <property type="entry name" value="PbH1"/>
</dbReference>
<dbReference type="InterPro" id="IPR012334">
    <property type="entry name" value="Pectin_lyas_fold"/>
</dbReference>
<sequence>MRNFRRESFEMGMKFEGFNWRSLSVAVVLFFSVLLQSAWAATTMLYVSPDGNDQWSGQYADPKAGDGPLATLDAARLKVRQMKAARPEDSFEVQVRGGEYELRETVVFGPEDSGSRGASVVYKAYAGETPVFTGGIPISNWKKCTKNPVGVAQEAKGKLWVAEIPDAKKLNWSIKSLYDGDRLLQRATSGELMRARHARDNDYNMQGKKIWRELGYEGEPVAPFDRDIYFKGNDMRAWENVADIEIVLRDRRWIYNLLPLKKVDAQKKVAWTAVDPTYQPLSPSRYWVENAIDYLDAPGEWVFNSEEGRLYIWPKNDINKMNVIAPYLQEFIRVEGEEDGHLATFIGFEGLTFKHGLRDTWVEGDKGLQHDWEMYDKGNAVLRFLHAEDCMVNQCQFIASSGTGIRLDLHCQRITVSSNLLRNLGGNGILLSGYGPGTKDVNKNNVVTNNYIHNIGELYWHSAGIFITQSGHNQVTHNTICDVPYNGLVISGCRPHEFYIVKRIPFRRAWMSTIRVEECEPYTLKGLKAEWQTPIEHFLPLLHARENLISMNDISRTLQKLGDGNAIYLSAMGENNRLERNYLHDNYHTAGTIRLDDNPSYTIIKENVLTEADRGIGIKGPCEMVNNFIFTDMFMRGDVTTSSKVKKGTKSERNIYFPPADSKEKRGYFLYGDGKKDVPYHSKLPLMENSIYFSLSKAKPFVPATGLGTDLVSGNNVNPGKDAVKLLYADPMFDEDAMKQKIFRFKKGSPAIALGIQPIDLSTVGSTLAE</sequence>
<accession>A0A5C6DT42</accession>
<dbReference type="OrthoDB" id="9791852at2"/>
<name>A0A5C6DT42_9BACT</name>
<dbReference type="PANTHER" id="PTHR36453:SF1">
    <property type="entry name" value="RIGHT HANDED BETA HELIX DOMAIN-CONTAINING PROTEIN"/>
    <property type="match status" value="1"/>
</dbReference>
<gene>
    <name evidence="2" type="ORF">Q31b_47080</name>
</gene>
<evidence type="ECO:0000259" key="1">
    <source>
        <dbReference type="Pfam" id="PF13229"/>
    </source>
</evidence>
<evidence type="ECO:0000313" key="2">
    <source>
        <dbReference type="EMBL" id="TWU37919.1"/>
    </source>
</evidence>
<keyword evidence="3" id="KW-1185">Reference proteome</keyword>
<comment type="caution">
    <text evidence="2">The sequence shown here is derived from an EMBL/GenBank/DDBJ whole genome shotgun (WGS) entry which is preliminary data.</text>
</comment>
<dbReference type="InterPro" id="IPR011050">
    <property type="entry name" value="Pectin_lyase_fold/virulence"/>
</dbReference>
<proteinExistence type="predicted"/>
<dbReference type="EMBL" id="SJPY01000007">
    <property type="protein sequence ID" value="TWU37919.1"/>
    <property type="molecule type" value="Genomic_DNA"/>
</dbReference>
<protein>
    <recommendedName>
        <fullName evidence="1">Right handed beta helix domain-containing protein</fullName>
    </recommendedName>
</protein>